<keyword evidence="3" id="KW-1185">Reference proteome</keyword>
<keyword evidence="2" id="KW-0378">Hydrolase</keyword>
<dbReference type="Proteomes" id="UP000295325">
    <property type="component" value="Unassembled WGS sequence"/>
</dbReference>
<evidence type="ECO:0000313" key="3">
    <source>
        <dbReference type="Proteomes" id="UP000295325"/>
    </source>
</evidence>
<dbReference type="SUPFAM" id="SSF142433">
    <property type="entry name" value="CinA-like"/>
    <property type="match status" value="1"/>
</dbReference>
<protein>
    <submittedName>
        <fullName evidence="2">PncC family amidohydrolase</fullName>
    </submittedName>
</protein>
<dbReference type="InterPro" id="IPR008136">
    <property type="entry name" value="CinA_C"/>
</dbReference>
<dbReference type="InterPro" id="IPR050101">
    <property type="entry name" value="CinA"/>
</dbReference>
<dbReference type="Gene3D" id="3.90.950.20">
    <property type="entry name" value="CinA-like"/>
    <property type="match status" value="1"/>
</dbReference>
<dbReference type="AlphaFoldDB" id="A0A4R7KQ37"/>
<evidence type="ECO:0000259" key="1">
    <source>
        <dbReference type="Pfam" id="PF02464"/>
    </source>
</evidence>
<dbReference type="Pfam" id="PF02464">
    <property type="entry name" value="CinA"/>
    <property type="match status" value="1"/>
</dbReference>
<comment type="caution">
    <text evidence="2">The sequence shown here is derived from an EMBL/GenBank/DDBJ whole genome shotgun (WGS) entry which is preliminary data.</text>
</comment>
<sequence length="185" mass="19908">MKAEILSVGTELLLGEHVYGIDETTLEDVVGKMLIDSGLTISTAESCTGGLLAGRLINYPGISSVYLEGVITYSNESKMKRLNVKEETLKKYGAVSSKTAAEMAEGIAKAAGTDIGMSVTGIAGPSGGTEEKPVGLVYLGLYLKGMVKTKELRIVGGDRQYIRNRTVVQALDWLRRELIEYTGKR</sequence>
<organism evidence="2 3">
    <name type="scientific">Fonticella tunisiensis</name>
    <dbReference type="NCBI Taxonomy" id="1096341"/>
    <lineage>
        <taxon>Bacteria</taxon>
        <taxon>Bacillati</taxon>
        <taxon>Bacillota</taxon>
        <taxon>Clostridia</taxon>
        <taxon>Eubacteriales</taxon>
        <taxon>Clostridiaceae</taxon>
        <taxon>Fonticella</taxon>
    </lineage>
</organism>
<dbReference type="InterPro" id="IPR036653">
    <property type="entry name" value="CinA-like_C"/>
</dbReference>
<dbReference type="PANTHER" id="PTHR13939">
    <property type="entry name" value="NICOTINAMIDE-NUCLEOTIDE AMIDOHYDROLASE PNCC"/>
    <property type="match status" value="1"/>
</dbReference>
<feature type="domain" description="CinA C-terminal" evidence="1">
    <location>
        <begin position="24"/>
        <end position="177"/>
    </location>
</feature>
<reference evidence="2 3" key="1">
    <citation type="submission" date="2019-03" db="EMBL/GenBank/DDBJ databases">
        <title>Genomic Encyclopedia of Type Strains, Phase IV (KMG-IV): sequencing the most valuable type-strain genomes for metagenomic binning, comparative biology and taxonomic classification.</title>
        <authorList>
            <person name="Goeker M."/>
        </authorList>
    </citation>
    <scope>NUCLEOTIDE SEQUENCE [LARGE SCALE GENOMIC DNA]</scope>
    <source>
        <strain evidence="2 3">DSM 24455</strain>
    </source>
</reference>
<dbReference type="EMBL" id="SOAZ01000008">
    <property type="protein sequence ID" value="TDT61155.1"/>
    <property type="molecule type" value="Genomic_DNA"/>
</dbReference>
<accession>A0A4R7KQ37</accession>
<proteinExistence type="predicted"/>
<dbReference type="GO" id="GO:0016787">
    <property type="term" value="F:hydrolase activity"/>
    <property type="evidence" value="ECO:0007669"/>
    <property type="project" value="UniProtKB-KW"/>
</dbReference>
<dbReference type="OrthoDB" id="9801454at2"/>
<dbReference type="PANTHER" id="PTHR13939:SF0">
    <property type="entry name" value="NMN AMIDOHYDROLASE-LIKE PROTEIN YFAY"/>
    <property type="match status" value="1"/>
</dbReference>
<name>A0A4R7KQ37_9CLOT</name>
<dbReference type="NCBIfam" id="TIGR00199">
    <property type="entry name" value="PncC_domain"/>
    <property type="match status" value="1"/>
</dbReference>
<evidence type="ECO:0000313" key="2">
    <source>
        <dbReference type="EMBL" id="TDT61155.1"/>
    </source>
</evidence>
<gene>
    <name evidence="2" type="ORF">EDD71_10853</name>
</gene>